<organism evidence="2 3">
    <name type="scientific">[Mycobacterium] crassicus</name>
    <dbReference type="NCBI Taxonomy" id="2872309"/>
    <lineage>
        <taxon>Bacteria</taxon>
        <taxon>Bacillati</taxon>
        <taxon>Actinomycetota</taxon>
        <taxon>Actinomycetes</taxon>
        <taxon>Mycobacteriales</taxon>
        <taxon>Mycobacteriaceae</taxon>
        <taxon>Mycolicibacter</taxon>
    </lineage>
</organism>
<evidence type="ECO:0000313" key="2">
    <source>
        <dbReference type="EMBL" id="MEB3023404.1"/>
    </source>
</evidence>
<sequence length="117" mass="13072">MTTSPYAWVIDRDNLERSLSESSASEPVGCEGVTGPRTANGTTKAEFEANYQHHHKFEMRDDDRILYVTGTLYWNGNPNNPSDDHDEFSYGPLRDYGAPAMGCVMVSYPGRPEFDCG</sequence>
<keyword evidence="3" id="KW-1185">Reference proteome</keyword>
<gene>
    <name evidence="2" type="ORF">K6T79_20475</name>
</gene>
<accession>A0ABU5XMH4</accession>
<dbReference type="RefSeq" id="WP_329780403.1">
    <property type="nucleotide sequence ID" value="NZ_JAYJJR010000016.1"/>
</dbReference>
<comment type="caution">
    <text evidence="2">The sequence shown here is derived from an EMBL/GenBank/DDBJ whole genome shotgun (WGS) entry which is preliminary data.</text>
</comment>
<feature type="region of interest" description="Disordered" evidence="1">
    <location>
        <begin position="17"/>
        <end position="41"/>
    </location>
</feature>
<evidence type="ECO:0000313" key="3">
    <source>
        <dbReference type="Proteomes" id="UP001299596"/>
    </source>
</evidence>
<dbReference type="EMBL" id="JAYJJR010000016">
    <property type="protein sequence ID" value="MEB3023404.1"/>
    <property type="molecule type" value="Genomic_DNA"/>
</dbReference>
<reference evidence="2 3" key="1">
    <citation type="submission" date="2023-12" db="EMBL/GenBank/DDBJ databases">
        <title>Description of new species of Mycobacterium terrae complex isolated from sewage at the Sao Paulo Zoological Park Foundation in Brazil.</title>
        <authorList>
            <person name="Romagnoli C.L."/>
            <person name="Conceicao E.C."/>
            <person name="Machado E."/>
            <person name="Barreto L.B.P.F."/>
            <person name="Sharma A."/>
            <person name="Silva N.M."/>
            <person name="Marques L.E."/>
            <person name="Juliana M.A."/>
            <person name="Lourenco M.C.S."/>
            <person name="Digiampietri L.A."/>
            <person name="Suffys P.N."/>
            <person name="Viana-Niero C."/>
        </authorList>
    </citation>
    <scope>NUCLEOTIDE SEQUENCE [LARGE SCALE GENOMIC DNA]</scope>
    <source>
        <strain evidence="2 3">MYC098</strain>
    </source>
</reference>
<dbReference type="Proteomes" id="UP001299596">
    <property type="component" value="Unassembled WGS sequence"/>
</dbReference>
<proteinExistence type="predicted"/>
<evidence type="ECO:0000256" key="1">
    <source>
        <dbReference type="SAM" id="MobiDB-lite"/>
    </source>
</evidence>
<name>A0ABU5XMH4_9MYCO</name>
<protein>
    <submittedName>
        <fullName evidence="2">Uncharacterized protein</fullName>
    </submittedName>
</protein>